<accession>A0ABT1AL03</accession>
<dbReference type="Proteomes" id="UP001162811">
    <property type="component" value="Unassembled WGS sequence"/>
</dbReference>
<evidence type="ECO:0000256" key="2">
    <source>
        <dbReference type="ARBA" id="ARBA00011233"/>
    </source>
</evidence>
<evidence type="ECO:0000256" key="11">
    <source>
        <dbReference type="SAM" id="SignalP"/>
    </source>
</evidence>
<feature type="signal peptide" evidence="11">
    <location>
        <begin position="1"/>
        <end position="27"/>
    </location>
</feature>
<feature type="chain" id="PRO_5046467200" evidence="11">
    <location>
        <begin position="28"/>
        <end position="366"/>
    </location>
</feature>
<keyword evidence="5" id="KW-0812">Transmembrane</keyword>
<evidence type="ECO:0000259" key="12">
    <source>
        <dbReference type="Pfam" id="PF13609"/>
    </source>
</evidence>
<dbReference type="SUPFAM" id="SSF56935">
    <property type="entry name" value="Porins"/>
    <property type="match status" value="1"/>
</dbReference>
<feature type="domain" description="Porin" evidence="12">
    <location>
        <begin position="17"/>
        <end position="331"/>
    </location>
</feature>
<dbReference type="InterPro" id="IPR033900">
    <property type="entry name" value="Gram_neg_porin_domain"/>
</dbReference>
<keyword evidence="3" id="KW-0813">Transport</keyword>
<evidence type="ECO:0000313" key="14">
    <source>
        <dbReference type="Proteomes" id="UP001162811"/>
    </source>
</evidence>
<evidence type="ECO:0000256" key="7">
    <source>
        <dbReference type="ARBA" id="ARBA00023065"/>
    </source>
</evidence>
<evidence type="ECO:0000256" key="10">
    <source>
        <dbReference type="ARBA" id="ARBA00023237"/>
    </source>
</evidence>
<evidence type="ECO:0000256" key="8">
    <source>
        <dbReference type="ARBA" id="ARBA00023114"/>
    </source>
</evidence>
<keyword evidence="8" id="KW-0626">Porin</keyword>
<organism evidence="13 14">
    <name type="scientific">Ralstonia soli</name>
    <dbReference type="NCBI Taxonomy" id="2953896"/>
    <lineage>
        <taxon>Bacteria</taxon>
        <taxon>Pseudomonadati</taxon>
        <taxon>Pseudomonadota</taxon>
        <taxon>Betaproteobacteria</taxon>
        <taxon>Burkholderiales</taxon>
        <taxon>Burkholderiaceae</taxon>
        <taxon>Ralstonia</taxon>
    </lineage>
</organism>
<keyword evidence="9" id="KW-0472">Membrane</keyword>
<dbReference type="InterPro" id="IPR023614">
    <property type="entry name" value="Porin_dom_sf"/>
</dbReference>
<dbReference type="PANTHER" id="PTHR34501">
    <property type="entry name" value="PROTEIN YDDL-RELATED"/>
    <property type="match status" value="1"/>
</dbReference>
<dbReference type="CDD" id="cd00342">
    <property type="entry name" value="gram_neg_porins"/>
    <property type="match status" value="1"/>
</dbReference>
<dbReference type="Pfam" id="PF13609">
    <property type="entry name" value="Porin_4"/>
    <property type="match status" value="1"/>
</dbReference>
<dbReference type="InterPro" id="IPR050298">
    <property type="entry name" value="Gram-neg_bact_OMP"/>
</dbReference>
<keyword evidence="14" id="KW-1185">Reference proteome</keyword>
<evidence type="ECO:0000256" key="5">
    <source>
        <dbReference type="ARBA" id="ARBA00022692"/>
    </source>
</evidence>
<keyword evidence="4" id="KW-1134">Transmembrane beta strand</keyword>
<evidence type="ECO:0000313" key="13">
    <source>
        <dbReference type="EMBL" id="MCO5399081.1"/>
    </source>
</evidence>
<reference evidence="13" key="2">
    <citation type="journal article" date="2023" name="Front. Microbiol.">
        <title>Ralstonia chuxiongensis sp. nov., Ralstonia mojiangensis sp. nov., and Ralstonia soli sp. nov., isolated from tobacco fields, are three novel species in the family Burkholderiaceae.</title>
        <authorList>
            <person name="Lu C.H."/>
            <person name="Zhang Y.Y."/>
            <person name="Jiang N."/>
            <person name="Chen W."/>
            <person name="Shao X."/>
            <person name="Zhao Z.M."/>
            <person name="Lu W.L."/>
            <person name="Hu X."/>
            <person name="Xi Y.X."/>
            <person name="Zou S.Y."/>
            <person name="Wei Q.J."/>
            <person name="Lin Z.L."/>
            <person name="Gong L."/>
            <person name="Gai X.T."/>
            <person name="Zhang L.Q."/>
            <person name="Li J.Y."/>
            <person name="Jin Y."/>
            <person name="Xia Z.Y."/>
        </authorList>
    </citation>
    <scope>NUCLEOTIDE SEQUENCE</scope>
    <source>
        <strain evidence="13">21MJYT02-11</strain>
    </source>
</reference>
<dbReference type="Gene3D" id="2.40.160.10">
    <property type="entry name" value="Porin"/>
    <property type="match status" value="1"/>
</dbReference>
<evidence type="ECO:0000256" key="6">
    <source>
        <dbReference type="ARBA" id="ARBA00022729"/>
    </source>
</evidence>
<proteinExistence type="predicted"/>
<name>A0ABT1AL03_9RALS</name>
<evidence type="ECO:0000256" key="9">
    <source>
        <dbReference type="ARBA" id="ARBA00023136"/>
    </source>
</evidence>
<dbReference type="EMBL" id="JAMXHT010000004">
    <property type="protein sequence ID" value="MCO5399081.1"/>
    <property type="molecule type" value="Genomic_DNA"/>
</dbReference>
<keyword evidence="7" id="KW-0406">Ion transport</keyword>
<evidence type="ECO:0000256" key="1">
    <source>
        <dbReference type="ARBA" id="ARBA00004571"/>
    </source>
</evidence>
<evidence type="ECO:0000256" key="4">
    <source>
        <dbReference type="ARBA" id="ARBA00022452"/>
    </source>
</evidence>
<keyword evidence="6 11" id="KW-0732">Signal</keyword>
<evidence type="ECO:0000256" key="3">
    <source>
        <dbReference type="ARBA" id="ARBA00022448"/>
    </source>
</evidence>
<dbReference type="RefSeq" id="WP_252680752.1">
    <property type="nucleotide sequence ID" value="NZ_JAMXHT010000004.1"/>
</dbReference>
<comment type="caution">
    <text evidence="13">The sequence shown here is derived from an EMBL/GenBank/DDBJ whole genome shotgun (WGS) entry which is preliminary data.</text>
</comment>
<gene>
    <name evidence="13" type="ORF">NG900_12840</name>
</gene>
<reference evidence="13" key="1">
    <citation type="submission" date="2022-06" db="EMBL/GenBank/DDBJ databases">
        <authorList>
            <person name="Lu C.-H."/>
        </authorList>
    </citation>
    <scope>NUCLEOTIDE SEQUENCE</scope>
    <source>
        <strain evidence="13">21MJYT02-11</strain>
    </source>
</reference>
<protein>
    <submittedName>
        <fullName evidence="13">Porin</fullName>
    </submittedName>
</protein>
<dbReference type="PANTHER" id="PTHR34501:SF9">
    <property type="entry name" value="MAJOR OUTER MEMBRANE PROTEIN P.IA"/>
    <property type="match status" value="1"/>
</dbReference>
<comment type="subcellular location">
    <subcellularLocation>
        <location evidence="1">Cell outer membrane</location>
        <topology evidence="1">Multi-pass membrane protein</topology>
    </subcellularLocation>
</comment>
<comment type="subunit">
    <text evidence="2">Homotrimer.</text>
</comment>
<keyword evidence="10" id="KW-0998">Cell outer membrane</keyword>
<sequence length="366" mass="38914">MKNHQHFICATALIGTIVGAASSSAHAQSKVEITGLLDAGVGYVSNVGGNNSYRANPGIFRPNALIFRGEEDLGGGNKALFYLGSLFSIQSGTVFGGPGSLFSRESYVGLSNQYGKLTFGNQRDFMFDTLTLNKYPASFAAGSYAAHQGPFPSFTVPYSPQAAFDFDRVNGEAIANTVKFKSVDFNGLTFGAMYGFGETAGSVGKSSSTSFGVNYDAGPVGIGAAYTMSKAPSINNGNDGIRNVGIGARYETGKFLISALTTFTRNTATGALINANDISVGYSFTPAWTLSTIYTYMRGNERLNSVHANQLTSMLSYRFSKRTMVYVDAAWQLASGRAAYAQVNASPGASNNARQFISTFSMQHTF</sequence>